<dbReference type="PANTHER" id="PTHR32268:SF15">
    <property type="entry name" value="HOMOSERINE ACETYLTRANSFERASE FAMILY PROTEIN (AFU_ORTHOLOGUE AFUA_1G15350)"/>
    <property type="match status" value="1"/>
</dbReference>
<feature type="active site" evidence="1">
    <location>
        <position position="306"/>
    </location>
</feature>
<organism evidence="3 4">
    <name type="scientific">Geodermatophilus ruber</name>
    <dbReference type="NCBI Taxonomy" id="504800"/>
    <lineage>
        <taxon>Bacteria</taxon>
        <taxon>Bacillati</taxon>
        <taxon>Actinomycetota</taxon>
        <taxon>Actinomycetes</taxon>
        <taxon>Geodermatophilales</taxon>
        <taxon>Geodermatophilaceae</taxon>
        <taxon>Geodermatophilus</taxon>
    </lineage>
</organism>
<dbReference type="Gene3D" id="3.40.50.1820">
    <property type="entry name" value="alpha/beta hydrolase"/>
    <property type="match status" value="1"/>
</dbReference>
<dbReference type="PANTHER" id="PTHR32268">
    <property type="entry name" value="HOMOSERINE O-ACETYLTRANSFERASE"/>
    <property type="match status" value="1"/>
</dbReference>
<feature type="active site" description="Nucleophile" evidence="1">
    <location>
        <position position="149"/>
    </location>
</feature>
<dbReference type="Pfam" id="PF00561">
    <property type="entry name" value="Abhydrolase_1"/>
    <property type="match status" value="1"/>
</dbReference>
<dbReference type="InterPro" id="IPR000073">
    <property type="entry name" value="AB_hydrolase_1"/>
</dbReference>
<dbReference type="SUPFAM" id="SSF53474">
    <property type="entry name" value="alpha/beta-Hydrolases"/>
    <property type="match status" value="1"/>
</dbReference>
<dbReference type="InterPro" id="IPR008220">
    <property type="entry name" value="HAT_MetX-like"/>
</dbReference>
<gene>
    <name evidence="3" type="ORF">SAMN04488085_10745</name>
</gene>
<name>A0A1I4FB35_9ACTN</name>
<keyword evidence="3" id="KW-0808">Transferase</keyword>
<evidence type="ECO:0000313" key="3">
    <source>
        <dbReference type="EMBL" id="SFL14510.1"/>
    </source>
</evidence>
<accession>A0A1I4FB35</accession>
<sequence length="361" mass="40258">MPPRAATLLTPDEGTPTMPAPTDYELFALGDVTLQGGGTLRDARLAYKTYGTLAEDRSNVILHPTWFSAWHDANEWSIGPGLACDPGRYFIVVPNQINNGLSSSPSNTPPPFDGPNFPPVTFHDQVQAQHRLLTEQWGIESLELVLGSSMGAGQTYQWAVSHPEMVRRAAPIVGSPRTSEHNQVFLKSLRATLTLDPDFRGGRYSPDARPTQGLRAFARIYAGWGLSQAFYWQREYRSIGYSSLEDFLVGFWEGFWLDDRDPNNLLAMLWTWEHGDVGQTPGFEGDTEAALRSIRCPLVSMPARTDLYFPPEDEEWAIKLIPNGEVRVIDTIWGHFGGLGLHAPDNEFIDRTLKELLGRSA</sequence>
<dbReference type="NCBIfam" id="NF005757">
    <property type="entry name" value="PRK07581.1"/>
    <property type="match status" value="1"/>
</dbReference>
<evidence type="ECO:0000256" key="1">
    <source>
        <dbReference type="PIRSR" id="PIRSR000443-1"/>
    </source>
</evidence>
<evidence type="ECO:0000259" key="2">
    <source>
        <dbReference type="Pfam" id="PF00561"/>
    </source>
</evidence>
<dbReference type="InterPro" id="IPR029058">
    <property type="entry name" value="AB_hydrolase_fold"/>
</dbReference>
<dbReference type="AlphaFoldDB" id="A0A1I4FB35"/>
<dbReference type="STRING" id="504800.SAMN04488085_10745"/>
<feature type="domain" description="AB hydrolase-1" evidence="2">
    <location>
        <begin position="60"/>
        <end position="330"/>
    </location>
</feature>
<dbReference type="PIRSF" id="PIRSF000443">
    <property type="entry name" value="Homoser_Ac_trans"/>
    <property type="match status" value="1"/>
</dbReference>
<dbReference type="GO" id="GO:0016747">
    <property type="term" value="F:acyltransferase activity, transferring groups other than amino-acyl groups"/>
    <property type="evidence" value="ECO:0007669"/>
    <property type="project" value="InterPro"/>
</dbReference>
<keyword evidence="4" id="KW-1185">Reference proteome</keyword>
<dbReference type="EMBL" id="FOSW01000007">
    <property type="protein sequence ID" value="SFL14510.1"/>
    <property type="molecule type" value="Genomic_DNA"/>
</dbReference>
<proteinExistence type="predicted"/>
<reference evidence="3 4" key="1">
    <citation type="submission" date="2016-10" db="EMBL/GenBank/DDBJ databases">
        <authorList>
            <person name="de Groot N.N."/>
        </authorList>
    </citation>
    <scope>NUCLEOTIDE SEQUENCE [LARGE SCALE GENOMIC DNA]</scope>
    <source>
        <strain evidence="3 4">DSM 45317</strain>
    </source>
</reference>
<dbReference type="Proteomes" id="UP000199152">
    <property type="component" value="Unassembled WGS sequence"/>
</dbReference>
<dbReference type="InParanoid" id="A0A1I4FB35"/>
<evidence type="ECO:0000313" key="4">
    <source>
        <dbReference type="Proteomes" id="UP000199152"/>
    </source>
</evidence>
<feature type="active site" evidence="1">
    <location>
        <position position="335"/>
    </location>
</feature>
<protein>
    <submittedName>
        <fullName evidence="3">Homoserine O-acetyltransferase</fullName>
    </submittedName>
</protein>